<evidence type="ECO:0000313" key="3">
    <source>
        <dbReference type="EMBL" id="OMJ88938.1"/>
    </source>
</evidence>
<dbReference type="EMBL" id="MPUH01000138">
    <property type="protein sequence ID" value="OMJ88938.1"/>
    <property type="molecule type" value="Genomic_DNA"/>
</dbReference>
<accession>A0A1R2CIV5</accession>
<dbReference type="PANTHER" id="PTHR12276">
    <property type="entry name" value="EPSIN/ENT-RELATED"/>
    <property type="match status" value="1"/>
</dbReference>
<dbReference type="GO" id="GO:0005886">
    <property type="term" value="C:plasma membrane"/>
    <property type="evidence" value="ECO:0007669"/>
    <property type="project" value="TreeGrafter"/>
</dbReference>
<evidence type="ECO:0000256" key="1">
    <source>
        <dbReference type="SAM" id="MobiDB-lite"/>
    </source>
</evidence>
<organism evidence="3 4">
    <name type="scientific">Stentor coeruleus</name>
    <dbReference type="NCBI Taxonomy" id="5963"/>
    <lineage>
        <taxon>Eukaryota</taxon>
        <taxon>Sar</taxon>
        <taxon>Alveolata</taxon>
        <taxon>Ciliophora</taxon>
        <taxon>Postciliodesmatophora</taxon>
        <taxon>Heterotrichea</taxon>
        <taxon>Heterotrichida</taxon>
        <taxon>Stentoridae</taxon>
        <taxon>Stentor</taxon>
    </lineage>
</organism>
<dbReference type="GO" id="GO:0005543">
    <property type="term" value="F:phospholipid binding"/>
    <property type="evidence" value="ECO:0007669"/>
    <property type="project" value="TreeGrafter"/>
</dbReference>
<name>A0A1R2CIV5_9CILI</name>
<dbReference type="Pfam" id="PF01417">
    <property type="entry name" value="ENTH"/>
    <property type="match status" value="1"/>
</dbReference>
<evidence type="ECO:0000259" key="2">
    <source>
        <dbReference type="PROSITE" id="PS50942"/>
    </source>
</evidence>
<dbReference type="AlphaFoldDB" id="A0A1R2CIV5"/>
<comment type="caution">
    <text evidence="3">The sequence shown here is derived from an EMBL/GenBank/DDBJ whole genome shotgun (WGS) entry which is preliminary data.</text>
</comment>
<feature type="compositionally biased region" description="Polar residues" evidence="1">
    <location>
        <begin position="228"/>
        <end position="237"/>
    </location>
</feature>
<dbReference type="GO" id="GO:0006897">
    <property type="term" value="P:endocytosis"/>
    <property type="evidence" value="ECO:0007669"/>
    <property type="project" value="TreeGrafter"/>
</dbReference>
<evidence type="ECO:0000313" key="4">
    <source>
        <dbReference type="Proteomes" id="UP000187209"/>
    </source>
</evidence>
<gene>
    <name evidence="3" type="ORF">SteCoe_9047</name>
</gene>
<dbReference type="GO" id="GO:0005768">
    <property type="term" value="C:endosome"/>
    <property type="evidence" value="ECO:0007669"/>
    <property type="project" value="TreeGrafter"/>
</dbReference>
<reference evidence="3 4" key="1">
    <citation type="submission" date="2016-11" db="EMBL/GenBank/DDBJ databases">
        <title>The macronuclear genome of Stentor coeruleus: a giant cell with tiny introns.</title>
        <authorList>
            <person name="Slabodnick M."/>
            <person name="Ruby J.G."/>
            <person name="Reiff S.B."/>
            <person name="Swart E.C."/>
            <person name="Gosai S."/>
            <person name="Prabakaran S."/>
            <person name="Witkowska E."/>
            <person name="Larue G.E."/>
            <person name="Fisher S."/>
            <person name="Freeman R.M."/>
            <person name="Gunawardena J."/>
            <person name="Chu W."/>
            <person name="Stover N.A."/>
            <person name="Gregory B.D."/>
            <person name="Nowacki M."/>
            <person name="Derisi J."/>
            <person name="Roy S.W."/>
            <person name="Marshall W.F."/>
            <person name="Sood P."/>
        </authorList>
    </citation>
    <scope>NUCLEOTIDE SEQUENCE [LARGE SCALE GENOMIC DNA]</scope>
    <source>
        <strain evidence="3">WM001</strain>
    </source>
</reference>
<dbReference type="InterPro" id="IPR008942">
    <property type="entry name" value="ENTH_VHS"/>
</dbReference>
<feature type="region of interest" description="Disordered" evidence="1">
    <location>
        <begin position="225"/>
        <end position="253"/>
    </location>
</feature>
<dbReference type="GO" id="GO:0030276">
    <property type="term" value="F:clathrin binding"/>
    <property type="evidence" value="ECO:0007669"/>
    <property type="project" value="TreeGrafter"/>
</dbReference>
<proteinExistence type="predicted"/>
<dbReference type="GO" id="GO:0030125">
    <property type="term" value="C:clathrin vesicle coat"/>
    <property type="evidence" value="ECO:0007669"/>
    <property type="project" value="TreeGrafter"/>
</dbReference>
<sequence length="572" mass="64330">MNLKKMVSNTMDMMTLSYIERHLKEAYDQEYAIPTTVLSIIAEKSYNEHNLKSIGMFIEKSLKVDSKEWRKYRNLMKIIEYILKFACPDATNVIRRFQNEIRMLQSYNYVEAGNDRGASVREGATAVINLLNNPRELDYVRDQCKKDKEKYTGISSDLSQNYNRYNSYDSGYKGFGSDNLSSNYSNDYKTPSYNNDDRGFYKNSMYNESNTKFAESVFGGYREENKGPSGQYTQPSFRQEIPSGGITTNDFSSGRREIGFRRETPSSVPDIFSMGQSRKPQETNLFDLPQKENPVDLFSNVVTKDNKPQNTNLLDGQSLNLLDTNHEPGVVTNQIPNDIFSYESKPKSSFGLSDRSQDLFLQGQNEKPKDLFSINPGQSKAPDLFGVPFKDKNPIPQKIDLFSGSVPQSHGNIDLFSSSSKVEDSKGFILGNEPRNNLNDIDLFSQTHVKTSEPVFSGGLAGQSQNKSLFSGMTQKKTQGFPDEYKPQMLQESFGGSGLNFDLGSLNLNITSGTTRANVQNIPSVQNVISMGKSQENKGRIDLIKNEPAPAPQVKKNLTAEQLEAKLLGLEF</sequence>
<dbReference type="InterPro" id="IPR013809">
    <property type="entry name" value="ENTH"/>
</dbReference>
<dbReference type="Gene3D" id="1.25.40.90">
    <property type="match status" value="1"/>
</dbReference>
<dbReference type="Proteomes" id="UP000187209">
    <property type="component" value="Unassembled WGS sequence"/>
</dbReference>
<protein>
    <recommendedName>
        <fullName evidence="2">ENTH domain-containing protein</fullName>
    </recommendedName>
</protein>
<feature type="domain" description="ENTH" evidence="2">
    <location>
        <begin position="8"/>
        <end position="141"/>
    </location>
</feature>
<dbReference type="OrthoDB" id="333200at2759"/>
<keyword evidence="4" id="KW-1185">Reference proteome</keyword>
<dbReference type="PANTHER" id="PTHR12276:SF45">
    <property type="entry name" value="CLATHRIN INTERACTOR 1"/>
    <property type="match status" value="1"/>
</dbReference>
<dbReference type="SUPFAM" id="SSF48464">
    <property type="entry name" value="ENTH/VHS domain"/>
    <property type="match status" value="1"/>
</dbReference>
<dbReference type="PROSITE" id="PS50942">
    <property type="entry name" value="ENTH"/>
    <property type="match status" value="1"/>
</dbReference>